<feature type="domain" description="AP2/ERF" evidence="7">
    <location>
        <begin position="174"/>
        <end position="233"/>
    </location>
</feature>
<evidence type="ECO:0000256" key="6">
    <source>
        <dbReference type="SAM" id="MobiDB-lite"/>
    </source>
</evidence>
<dbReference type="GO" id="GO:0003700">
    <property type="term" value="F:DNA-binding transcription factor activity"/>
    <property type="evidence" value="ECO:0007669"/>
    <property type="project" value="InterPro"/>
</dbReference>
<feature type="region of interest" description="Disordered" evidence="6">
    <location>
        <begin position="147"/>
        <end position="173"/>
    </location>
</feature>
<dbReference type="InterPro" id="IPR001471">
    <property type="entry name" value="AP2/ERF_dom"/>
</dbReference>
<organism evidence="8">
    <name type="scientific">Mucochytrium quahogii</name>
    <dbReference type="NCBI Taxonomy" id="96639"/>
    <lineage>
        <taxon>Eukaryota</taxon>
        <taxon>Sar</taxon>
        <taxon>Stramenopiles</taxon>
        <taxon>Bigyra</taxon>
        <taxon>Labyrinthulomycetes</taxon>
        <taxon>Thraustochytrida</taxon>
        <taxon>Thraustochytriidae</taxon>
        <taxon>Mucochytrium</taxon>
    </lineage>
</organism>
<protein>
    <recommendedName>
        <fullName evidence="7">AP2/ERF domain-containing protein</fullName>
    </recommendedName>
</protein>
<gene>
    <name evidence="8" type="ORF">QSP1433_LOCUS1905</name>
</gene>
<dbReference type="Gene3D" id="3.30.730.10">
    <property type="entry name" value="AP2/ERF domain"/>
    <property type="match status" value="1"/>
</dbReference>
<feature type="compositionally biased region" description="Polar residues" evidence="6">
    <location>
        <begin position="147"/>
        <end position="156"/>
    </location>
</feature>
<sequence length="373" mass="41132">MNQFGQQSMPNNVGLSPFVDCAATTVGNPRLPGIQQNMTPLQQYNAAMVGLHANNSPFRGQLIQSPQLPETNVFHQSTYLNQPPTVFPLQGFLSPFQNALQTNGSGAMVPQETLMYQNASALPYGGRGVKRPRAQSEETSFANALMKQQTARQANSDPPGKVPRNTAPKTPVSHFRGVSYHRRDKKWMARAWINNKIMHLGMFADEELAALVVDLRKIEQHGNTKKIKRLNFETEESRLEVAKKYAKNKACPRAVIEFLDKHSEHSEGHKNGSGEKLISAFASSQGITTETKNNEDKNEAMLPQVITTLAPQQVNSEKNTTQTIPTIHTNTFEQPVAKQEVQGNTLPPSPLSTPIPIIGASLLEYKGDATPTK</sequence>
<dbReference type="GO" id="GO:0005634">
    <property type="term" value="C:nucleus"/>
    <property type="evidence" value="ECO:0007669"/>
    <property type="project" value="UniProtKB-SubCell"/>
</dbReference>
<dbReference type="PROSITE" id="PS51032">
    <property type="entry name" value="AP2_ERF"/>
    <property type="match status" value="1"/>
</dbReference>
<reference evidence="8" key="1">
    <citation type="submission" date="2021-01" db="EMBL/GenBank/DDBJ databases">
        <authorList>
            <person name="Corre E."/>
            <person name="Pelletier E."/>
            <person name="Niang G."/>
            <person name="Scheremetjew M."/>
            <person name="Finn R."/>
            <person name="Kale V."/>
            <person name="Holt S."/>
            <person name="Cochrane G."/>
            <person name="Meng A."/>
            <person name="Brown T."/>
            <person name="Cohen L."/>
        </authorList>
    </citation>
    <scope>NUCLEOTIDE SEQUENCE</scope>
    <source>
        <strain evidence="8">NY070348D</strain>
    </source>
</reference>
<keyword evidence="2" id="KW-0805">Transcription regulation</keyword>
<keyword evidence="4" id="KW-0804">Transcription</keyword>
<dbReference type="InterPro" id="IPR036955">
    <property type="entry name" value="AP2/ERF_dom_sf"/>
</dbReference>
<accession>A0A7S2RCC5</accession>
<name>A0A7S2RCC5_9STRA</name>
<evidence type="ECO:0000256" key="2">
    <source>
        <dbReference type="ARBA" id="ARBA00023015"/>
    </source>
</evidence>
<keyword evidence="5" id="KW-0539">Nucleus</keyword>
<dbReference type="InterPro" id="IPR016177">
    <property type="entry name" value="DNA-bd_dom_sf"/>
</dbReference>
<comment type="subcellular location">
    <subcellularLocation>
        <location evidence="1">Nucleus</location>
    </subcellularLocation>
</comment>
<evidence type="ECO:0000259" key="7">
    <source>
        <dbReference type="PROSITE" id="PS51032"/>
    </source>
</evidence>
<evidence type="ECO:0000256" key="4">
    <source>
        <dbReference type="ARBA" id="ARBA00023163"/>
    </source>
</evidence>
<keyword evidence="3" id="KW-0238">DNA-binding</keyword>
<dbReference type="AlphaFoldDB" id="A0A7S2RCC5"/>
<evidence type="ECO:0000256" key="3">
    <source>
        <dbReference type="ARBA" id="ARBA00023125"/>
    </source>
</evidence>
<proteinExistence type="predicted"/>
<evidence type="ECO:0000313" key="8">
    <source>
        <dbReference type="EMBL" id="CAD9666949.1"/>
    </source>
</evidence>
<evidence type="ECO:0000256" key="5">
    <source>
        <dbReference type="ARBA" id="ARBA00023242"/>
    </source>
</evidence>
<dbReference type="GO" id="GO:0003677">
    <property type="term" value="F:DNA binding"/>
    <property type="evidence" value="ECO:0007669"/>
    <property type="project" value="UniProtKB-KW"/>
</dbReference>
<dbReference type="SUPFAM" id="SSF54171">
    <property type="entry name" value="DNA-binding domain"/>
    <property type="match status" value="1"/>
</dbReference>
<dbReference type="EMBL" id="HBHK01003212">
    <property type="protein sequence ID" value="CAD9666949.1"/>
    <property type="molecule type" value="Transcribed_RNA"/>
</dbReference>
<evidence type="ECO:0000256" key="1">
    <source>
        <dbReference type="ARBA" id="ARBA00004123"/>
    </source>
</evidence>